<dbReference type="SUPFAM" id="SSF53901">
    <property type="entry name" value="Thiolase-like"/>
    <property type="match status" value="1"/>
</dbReference>
<evidence type="ECO:0000256" key="2">
    <source>
        <dbReference type="ARBA" id="ARBA00022679"/>
    </source>
</evidence>
<dbReference type="GO" id="GO:0030639">
    <property type="term" value="P:polyketide biosynthetic process"/>
    <property type="evidence" value="ECO:0007669"/>
    <property type="project" value="TreeGrafter"/>
</dbReference>
<dbReference type="InterPro" id="IPR011141">
    <property type="entry name" value="Polyketide_synthase_type-III"/>
</dbReference>
<feature type="active site" description="Acyl-thioester intermediate" evidence="3">
    <location>
        <position position="145"/>
    </location>
</feature>
<comment type="caution">
    <text evidence="6">The sequence shown here is derived from an EMBL/GenBank/DDBJ whole genome shotgun (WGS) entry which is preliminary data.</text>
</comment>
<evidence type="ECO:0000313" key="7">
    <source>
        <dbReference type="Proteomes" id="UP000182486"/>
    </source>
</evidence>
<dbReference type="InterPro" id="IPR001099">
    <property type="entry name" value="Chalcone/stilbene_synt_N"/>
</dbReference>
<protein>
    <submittedName>
        <fullName evidence="6">Type III polyketide synthase</fullName>
    </submittedName>
</protein>
<dbReference type="PIRSF" id="PIRSF000451">
    <property type="entry name" value="PKS_III"/>
    <property type="match status" value="1"/>
</dbReference>
<comment type="similarity">
    <text evidence="1">Belongs to the thiolase-like superfamily. Chalcone/stilbene synthases family.</text>
</comment>
<sequence>MTWGASLPRPARLLGLRVAPAGPAIAQQELFDSFYRDLFAEVPDAEKLFMSTRVDQRRLAWPPSEYYGDGWPGMRERIEAWERGVLAMGRETVAGVLEGVDAQQVGSYTFVSCTGYAGPTPEMLLAKEFGLRQNLRRAFVGHMGCYAAFNGVKIGLDALAGRPDELAMVTCAEVCSVHLRPEATKEQVVITGLFGDAGATALLAAADGPLDPGDGSGPLLLGTHTEAHPETSSAMTWKVMDDAFRMTLSPYVPLYLAEAVKPFVERLLAPHGLDVSDVQHWAIHPGGPKIIEFVGERLDLPDAALQPSLDILSSWGNCSSPTVLLILDRIMRQSRPAPGEHGVLMAFGPGLTMESALVRF</sequence>
<dbReference type="PANTHER" id="PTHR11877">
    <property type="entry name" value="HYDROXYMETHYLGLUTARYL-COA SYNTHASE"/>
    <property type="match status" value="1"/>
</dbReference>
<name>A0A1K0GFW3_9ACTN</name>
<keyword evidence="7" id="KW-1185">Reference proteome</keyword>
<dbReference type="InterPro" id="IPR016039">
    <property type="entry name" value="Thiolase-like"/>
</dbReference>
<accession>A0A1K0GFW3</accession>
<evidence type="ECO:0000256" key="3">
    <source>
        <dbReference type="PIRSR" id="PIRSR000451-1"/>
    </source>
</evidence>
<evidence type="ECO:0000256" key="1">
    <source>
        <dbReference type="ARBA" id="ARBA00005531"/>
    </source>
</evidence>
<dbReference type="AlphaFoldDB" id="A0A1K0GFW3"/>
<dbReference type="Pfam" id="PF00195">
    <property type="entry name" value="Chal_sti_synt_N"/>
    <property type="match status" value="1"/>
</dbReference>
<reference evidence="6 7" key="1">
    <citation type="submission" date="2016-09" db="EMBL/GenBank/DDBJ databases">
        <title>Couchioplanes caeruleus draft genome sequence.</title>
        <authorList>
            <person name="Sheehan J."/>
            <person name="Caffrey P."/>
        </authorList>
    </citation>
    <scope>NUCLEOTIDE SEQUENCE [LARGE SCALE GENOMIC DNA]</scope>
    <source>
        <strain evidence="6 7">DSM 43634</strain>
    </source>
</reference>
<evidence type="ECO:0000259" key="4">
    <source>
        <dbReference type="Pfam" id="PF00195"/>
    </source>
</evidence>
<proteinExistence type="inferred from homology"/>
<dbReference type="Gene3D" id="3.40.47.10">
    <property type="match status" value="2"/>
</dbReference>
<dbReference type="CDD" id="cd00831">
    <property type="entry name" value="CHS_like"/>
    <property type="match status" value="1"/>
</dbReference>
<organism evidence="6 7">
    <name type="scientific">Couchioplanes caeruleus subsp. caeruleus</name>
    <dbReference type="NCBI Taxonomy" id="56427"/>
    <lineage>
        <taxon>Bacteria</taxon>
        <taxon>Bacillati</taxon>
        <taxon>Actinomycetota</taxon>
        <taxon>Actinomycetes</taxon>
        <taxon>Micromonosporales</taxon>
        <taxon>Micromonosporaceae</taxon>
        <taxon>Couchioplanes</taxon>
    </lineage>
</organism>
<feature type="domain" description="Chalcone/stilbene synthase C-terminal" evidence="5">
    <location>
        <begin position="228"/>
        <end position="359"/>
    </location>
</feature>
<dbReference type="EMBL" id="MEIA01000003">
    <property type="protein sequence ID" value="OJF16170.1"/>
    <property type="molecule type" value="Genomic_DNA"/>
</dbReference>
<dbReference type="GO" id="GO:0016747">
    <property type="term" value="F:acyltransferase activity, transferring groups other than amino-acyl groups"/>
    <property type="evidence" value="ECO:0007669"/>
    <property type="project" value="InterPro"/>
</dbReference>
<evidence type="ECO:0000313" key="6">
    <source>
        <dbReference type="EMBL" id="OJF16170.1"/>
    </source>
</evidence>
<dbReference type="InterPro" id="IPR012328">
    <property type="entry name" value="Chalcone/stilbene_synt_C"/>
</dbReference>
<dbReference type="Proteomes" id="UP000182486">
    <property type="component" value="Unassembled WGS sequence"/>
</dbReference>
<dbReference type="PANTHER" id="PTHR11877:SF46">
    <property type="entry name" value="TYPE III POLYKETIDE SYNTHASE A"/>
    <property type="match status" value="1"/>
</dbReference>
<feature type="domain" description="Chalcone/stilbene synthase N-terminal" evidence="4">
    <location>
        <begin position="71"/>
        <end position="205"/>
    </location>
</feature>
<dbReference type="RefSeq" id="WP_071802718.1">
    <property type="nucleotide sequence ID" value="NZ_MEIA01000003.1"/>
</dbReference>
<dbReference type="Pfam" id="PF02797">
    <property type="entry name" value="Chal_sti_synt_C"/>
    <property type="match status" value="1"/>
</dbReference>
<keyword evidence="2" id="KW-0808">Transferase</keyword>
<evidence type="ECO:0000259" key="5">
    <source>
        <dbReference type="Pfam" id="PF02797"/>
    </source>
</evidence>
<gene>
    <name evidence="6" type="ORF">BG844_00630</name>
</gene>